<dbReference type="InterPro" id="IPR011059">
    <property type="entry name" value="Metal-dep_hydrolase_composite"/>
</dbReference>
<dbReference type="SUPFAM" id="SSF51338">
    <property type="entry name" value="Composite domain of metallo-dependent hydrolases"/>
    <property type="match status" value="1"/>
</dbReference>
<dbReference type="NCBIfam" id="TIGR01178">
    <property type="entry name" value="ade"/>
    <property type="match status" value="1"/>
</dbReference>
<dbReference type="Pfam" id="PF13382">
    <property type="entry name" value="Adenine_deam_C"/>
    <property type="match status" value="1"/>
</dbReference>
<dbReference type="InterPro" id="IPR026912">
    <property type="entry name" value="Adenine_deam_C"/>
</dbReference>
<gene>
    <name evidence="8" type="primary">ade_13</name>
    <name evidence="8" type="ORF">SDC9_65703</name>
</gene>
<dbReference type="GO" id="GO:0000034">
    <property type="term" value="F:adenine deaminase activity"/>
    <property type="evidence" value="ECO:0007669"/>
    <property type="project" value="UniProtKB-EC"/>
</dbReference>
<name>A0A644XSR9_9ZZZZ</name>
<dbReference type="InterPro" id="IPR006680">
    <property type="entry name" value="Amidohydro-rel"/>
</dbReference>
<evidence type="ECO:0000256" key="3">
    <source>
        <dbReference type="ARBA" id="ARBA00022801"/>
    </source>
</evidence>
<dbReference type="PANTHER" id="PTHR11113">
    <property type="entry name" value="N-ACETYLGLUCOSAMINE-6-PHOSPHATE DEACETYLASE"/>
    <property type="match status" value="1"/>
</dbReference>
<proteinExistence type="inferred from homology"/>
<evidence type="ECO:0000256" key="4">
    <source>
        <dbReference type="ARBA" id="ARBA00023211"/>
    </source>
</evidence>
<dbReference type="GO" id="GO:0006146">
    <property type="term" value="P:adenine catabolic process"/>
    <property type="evidence" value="ECO:0007669"/>
    <property type="project" value="InterPro"/>
</dbReference>
<dbReference type="InterPro" id="IPR032466">
    <property type="entry name" value="Metal_Hydrolase"/>
</dbReference>
<comment type="caution">
    <text evidence="8">The sequence shown here is derived from an EMBL/GenBank/DDBJ whole genome shotgun (WGS) entry which is preliminary data.</text>
</comment>
<dbReference type="CDD" id="cd01295">
    <property type="entry name" value="AdeC"/>
    <property type="match status" value="1"/>
</dbReference>
<dbReference type="SUPFAM" id="SSF51556">
    <property type="entry name" value="Metallo-dependent hydrolases"/>
    <property type="match status" value="1"/>
</dbReference>
<feature type="domain" description="Amidohydrolase-related" evidence="6">
    <location>
        <begin position="65"/>
        <end position="347"/>
    </location>
</feature>
<evidence type="ECO:0000256" key="5">
    <source>
        <dbReference type="ARBA" id="ARBA00047720"/>
    </source>
</evidence>
<dbReference type="Gene3D" id="3.20.20.140">
    <property type="entry name" value="Metal-dependent hydrolases"/>
    <property type="match status" value="1"/>
</dbReference>
<evidence type="ECO:0000259" key="6">
    <source>
        <dbReference type="Pfam" id="PF01979"/>
    </source>
</evidence>
<feature type="domain" description="Adenine deaminase C-terminal" evidence="7">
    <location>
        <begin position="394"/>
        <end position="559"/>
    </location>
</feature>
<evidence type="ECO:0000259" key="7">
    <source>
        <dbReference type="Pfam" id="PF13382"/>
    </source>
</evidence>
<keyword evidence="3 8" id="KW-0378">Hydrolase</keyword>
<reference evidence="8" key="1">
    <citation type="submission" date="2019-08" db="EMBL/GenBank/DDBJ databases">
        <authorList>
            <person name="Kucharzyk K."/>
            <person name="Murdoch R.W."/>
            <person name="Higgins S."/>
            <person name="Loffler F."/>
        </authorList>
    </citation>
    <scope>NUCLEOTIDE SEQUENCE</scope>
</reference>
<dbReference type="PANTHER" id="PTHR11113:SF2">
    <property type="entry name" value="ADENINE DEAMINASE"/>
    <property type="match status" value="1"/>
</dbReference>
<dbReference type="EC" id="3.5.4.2" evidence="2"/>
<comment type="catalytic activity">
    <reaction evidence="5">
        <text>adenine + H2O + H(+) = hypoxanthine + NH4(+)</text>
        <dbReference type="Rhea" id="RHEA:23688"/>
        <dbReference type="ChEBI" id="CHEBI:15377"/>
        <dbReference type="ChEBI" id="CHEBI:15378"/>
        <dbReference type="ChEBI" id="CHEBI:16708"/>
        <dbReference type="ChEBI" id="CHEBI:17368"/>
        <dbReference type="ChEBI" id="CHEBI:28938"/>
        <dbReference type="EC" id="3.5.4.2"/>
    </reaction>
</comment>
<dbReference type="Pfam" id="PF01979">
    <property type="entry name" value="Amidohydro_1"/>
    <property type="match status" value="1"/>
</dbReference>
<protein>
    <recommendedName>
        <fullName evidence="2">adenine deaminase</fullName>
        <ecNumber evidence="2">3.5.4.2</ecNumber>
    </recommendedName>
</protein>
<keyword evidence="4" id="KW-0464">Manganese</keyword>
<evidence type="ECO:0000256" key="1">
    <source>
        <dbReference type="ARBA" id="ARBA00006773"/>
    </source>
</evidence>
<dbReference type="AlphaFoldDB" id="A0A644XSR9"/>
<sequence>MQKTRLRAAILNAASRNAALVIKNAKIVNVFTEEIIEGDVAIRDGIIIGVGSYSGRAEIDAKGGYLCPGLIDGHVHIESSMAHPSRFANVILEKGTTSIIADPHEIANVCGVDGIQYMLDQTEWLPLSVFVMVPSCVPCTAFETSGAKLTARDLETFIGHPRVLGLGEVMDYTATVEGDGEMLDKLHLFRHHPIDGHAPALTGDALNAYCVAGPHTDHECITYDEVLEKLRKGLRIHLRLGSANRGVEGIMRQIAEHNLPTRRMSFCTDDKHLADIREEGHINYIIRRAVANGISPMHAIQMATINTANTYGIRHYGAVAPGYRADLVLFDNLTDFNPQFVITDGKLFEPSVDTHIKPDPKIYNSVHLAPRKPDIFRLPIKGKARIIRLIPKELITALDEEEVYTENGCFVPKNGLLKLAVLERHHASGRVGLGILRGFQIKDGAIATTVGHDSHNLVVVGDNDADMFAAVTALEECGGGYVVVRNGEVLAKLVLSVAGLMSDAPLENILKHQHELLAAAATLGIHTDSDPFITLSFIALPVIPDVRLTDMGLFDVTKMEFFEKENG</sequence>
<dbReference type="InterPro" id="IPR006679">
    <property type="entry name" value="Adenine_deam"/>
</dbReference>
<accession>A0A644XSR9</accession>
<dbReference type="HAMAP" id="MF_01518">
    <property type="entry name" value="Adenine_deamin"/>
    <property type="match status" value="1"/>
</dbReference>
<evidence type="ECO:0000313" key="8">
    <source>
        <dbReference type="EMBL" id="MPM19282.1"/>
    </source>
</evidence>
<dbReference type="Gene3D" id="2.30.40.10">
    <property type="entry name" value="Urease, subunit C, domain 1"/>
    <property type="match status" value="1"/>
</dbReference>
<evidence type="ECO:0000256" key="2">
    <source>
        <dbReference type="ARBA" id="ARBA00012782"/>
    </source>
</evidence>
<comment type="similarity">
    <text evidence="1">Belongs to the metallo-dependent hydrolases superfamily. Adenine deaminase family.</text>
</comment>
<organism evidence="8">
    <name type="scientific">bioreactor metagenome</name>
    <dbReference type="NCBI Taxonomy" id="1076179"/>
    <lineage>
        <taxon>unclassified sequences</taxon>
        <taxon>metagenomes</taxon>
        <taxon>ecological metagenomes</taxon>
    </lineage>
</organism>
<dbReference type="EMBL" id="VSSQ01003147">
    <property type="protein sequence ID" value="MPM19282.1"/>
    <property type="molecule type" value="Genomic_DNA"/>
</dbReference>